<evidence type="ECO:0000313" key="2">
    <source>
        <dbReference type="Proteomes" id="UP000321578"/>
    </source>
</evidence>
<dbReference type="InterPro" id="IPR015943">
    <property type="entry name" value="WD40/YVTN_repeat-like_dom_sf"/>
</dbReference>
<dbReference type="PANTHER" id="PTHR47199">
    <property type="entry name" value="PHOTOSYSTEM II STABILITY/ASSEMBLY FACTOR HCF136, CHLOROPLASTIC"/>
    <property type="match status" value="1"/>
</dbReference>
<dbReference type="PANTHER" id="PTHR47199:SF2">
    <property type="entry name" value="PHOTOSYSTEM II STABILITY_ASSEMBLY FACTOR HCF136, CHLOROPLASTIC"/>
    <property type="match status" value="1"/>
</dbReference>
<dbReference type="OrthoDB" id="9813892at2"/>
<organism evidence="1 2">
    <name type="scientific">Subsaximicrobium wynnwilliamsii</name>
    <dbReference type="NCBI Taxonomy" id="291179"/>
    <lineage>
        <taxon>Bacteria</taxon>
        <taxon>Pseudomonadati</taxon>
        <taxon>Bacteroidota</taxon>
        <taxon>Flavobacteriia</taxon>
        <taxon>Flavobacteriales</taxon>
        <taxon>Flavobacteriaceae</taxon>
        <taxon>Subsaximicrobium</taxon>
    </lineage>
</organism>
<proteinExistence type="predicted"/>
<keyword evidence="2" id="KW-1185">Reference proteome</keyword>
<dbReference type="Gene3D" id="2.130.10.10">
    <property type="entry name" value="YVTN repeat-like/Quinoprotein amine dehydrogenase"/>
    <property type="match status" value="1"/>
</dbReference>
<dbReference type="SUPFAM" id="SSF110296">
    <property type="entry name" value="Oligoxyloglucan reducing end-specific cellobiohydrolase"/>
    <property type="match status" value="1"/>
</dbReference>
<reference evidence="1 2" key="1">
    <citation type="submission" date="2019-08" db="EMBL/GenBank/DDBJ databases">
        <title>Genomes of Subsaximicrobium wynnwilliamsii strains.</title>
        <authorList>
            <person name="Bowman J.P."/>
        </authorList>
    </citation>
    <scope>NUCLEOTIDE SEQUENCE [LARGE SCALE GENOMIC DNA]</scope>
    <source>
        <strain evidence="1 2">2-80-2</strain>
    </source>
</reference>
<dbReference type="EMBL" id="VORO01000003">
    <property type="protein sequence ID" value="TXD90504.1"/>
    <property type="molecule type" value="Genomic_DNA"/>
</dbReference>
<dbReference type="Proteomes" id="UP000321578">
    <property type="component" value="Unassembled WGS sequence"/>
</dbReference>
<protein>
    <submittedName>
        <fullName evidence="1">Oxidoreductase</fullName>
    </submittedName>
</protein>
<sequence length="349" mass="38011">MKRILFILMSGSLLFSCGNEPKSKVTKTVSEVTIETILSDSLLSFRAIEILDDGNLAFAGSQNSYGLYNTKDKSLSVTKQKMDSLEMEFRAVAHTSADFFMLSVGSPAFLFKTGDAAKMELVYTEAHENTFYDAMKFWNNKEGIAMGDPTNGCISIIITRDGGTTWKKVACDDLPKAKAGEAAFAASNTNIAIVDNHTWIATGGTASRILYSADKGATWEIFETPIIQGAATTGIYSLDFYDTKNGFAIGGDYTKADANSANKIRTKDGGKTWELVAKDESPGYRSCVQYVPNSDAKELVTVGFKGIDYSKDSGNTWTHLSDEGFYTIRFLNDSTAFAAGKGRIAKLKF</sequence>
<dbReference type="RefSeq" id="WP_147085250.1">
    <property type="nucleotide sequence ID" value="NZ_VORM01000002.1"/>
</dbReference>
<name>A0A5C6ZJX0_9FLAO</name>
<gene>
    <name evidence="1" type="ORF">ESY86_03825</name>
</gene>
<dbReference type="AlphaFoldDB" id="A0A5C6ZJX0"/>
<comment type="caution">
    <text evidence="1">The sequence shown here is derived from an EMBL/GenBank/DDBJ whole genome shotgun (WGS) entry which is preliminary data.</text>
</comment>
<accession>A0A5C6ZJX0</accession>
<evidence type="ECO:0000313" key="1">
    <source>
        <dbReference type="EMBL" id="TXD90504.1"/>
    </source>
</evidence>
<dbReference type="PROSITE" id="PS51257">
    <property type="entry name" value="PROKAR_LIPOPROTEIN"/>
    <property type="match status" value="1"/>
</dbReference>